<evidence type="ECO:0000256" key="1">
    <source>
        <dbReference type="SAM" id="MobiDB-lite"/>
    </source>
</evidence>
<evidence type="ECO:0000313" key="2">
    <source>
        <dbReference type="EMBL" id="KJA16280.1"/>
    </source>
</evidence>
<name>A0A0D2P7C0_HYPSF</name>
<dbReference type="AlphaFoldDB" id="A0A0D2P7C0"/>
<proteinExistence type="predicted"/>
<dbReference type="EMBL" id="KN817624">
    <property type="protein sequence ID" value="KJA16280.1"/>
    <property type="molecule type" value="Genomic_DNA"/>
</dbReference>
<sequence length="178" mass="18124">MFTTRIEHNGVASAAEEIGRDTSMTRRSHALRVGGRTVTPPGPCVGGRRASKTAPAISPGKRRGNGTSTVVTHGAHAGAGCGAGNVGGAQQRYRRYRWIASCARTVYTNSETHAVCGWLVDLECADCGGGQGLRVACGGVCGGNRAGPAICEAGLGRAAGGVKLVAISKTGHKHLFGN</sequence>
<dbReference type="Proteomes" id="UP000054270">
    <property type="component" value="Unassembled WGS sequence"/>
</dbReference>
<keyword evidence="3" id="KW-1185">Reference proteome</keyword>
<gene>
    <name evidence="2" type="ORF">HYPSUDRAFT_219524</name>
</gene>
<reference evidence="3" key="1">
    <citation type="submission" date="2014-04" db="EMBL/GenBank/DDBJ databases">
        <title>Evolutionary Origins and Diversification of the Mycorrhizal Mutualists.</title>
        <authorList>
            <consortium name="DOE Joint Genome Institute"/>
            <consortium name="Mycorrhizal Genomics Consortium"/>
            <person name="Kohler A."/>
            <person name="Kuo A."/>
            <person name="Nagy L.G."/>
            <person name="Floudas D."/>
            <person name="Copeland A."/>
            <person name="Barry K.W."/>
            <person name="Cichocki N."/>
            <person name="Veneault-Fourrey C."/>
            <person name="LaButti K."/>
            <person name="Lindquist E.A."/>
            <person name="Lipzen A."/>
            <person name="Lundell T."/>
            <person name="Morin E."/>
            <person name="Murat C."/>
            <person name="Riley R."/>
            <person name="Ohm R."/>
            <person name="Sun H."/>
            <person name="Tunlid A."/>
            <person name="Henrissat B."/>
            <person name="Grigoriev I.V."/>
            <person name="Hibbett D.S."/>
            <person name="Martin F."/>
        </authorList>
    </citation>
    <scope>NUCLEOTIDE SEQUENCE [LARGE SCALE GENOMIC DNA]</scope>
    <source>
        <strain evidence="3">FD-334 SS-4</strain>
    </source>
</reference>
<protein>
    <submittedName>
        <fullName evidence="2">Uncharacterized protein</fullName>
    </submittedName>
</protein>
<feature type="region of interest" description="Disordered" evidence="1">
    <location>
        <begin position="1"/>
        <end position="68"/>
    </location>
</feature>
<evidence type="ECO:0000313" key="3">
    <source>
        <dbReference type="Proteomes" id="UP000054270"/>
    </source>
</evidence>
<accession>A0A0D2P7C0</accession>
<organism evidence="2 3">
    <name type="scientific">Hypholoma sublateritium (strain FD-334 SS-4)</name>
    <dbReference type="NCBI Taxonomy" id="945553"/>
    <lineage>
        <taxon>Eukaryota</taxon>
        <taxon>Fungi</taxon>
        <taxon>Dikarya</taxon>
        <taxon>Basidiomycota</taxon>
        <taxon>Agaricomycotina</taxon>
        <taxon>Agaricomycetes</taxon>
        <taxon>Agaricomycetidae</taxon>
        <taxon>Agaricales</taxon>
        <taxon>Agaricineae</taxon>
        <taxon>Strophariaceae</taxon>
        <taxon>Hypholoma</taxon>
    </lineage>
</organism>